<dbReference type="AlphaFoldDB" id="A0AAQ1GII2"/>
<comment type="caution">
    <text evidence="2">The sequence shown here is derived from an EMBL/GenBank/DDBJ whole genome shotgun (WGS) entry which is preliminary data.</text>
</comment>
<accession>A0AAQ1GII2</accession>
<dbReference type="RefSeq" id="WP_341809782.1">
    <property type="nucleotide sequence ID" value="NZ_CADFGN010000011.1"/>
</dbReference>
<organism evidence="2 3">
    <name type="scientific">Paraburkholderia tropica</name>
    <dbReference type="NCBI Taxonomy" id="92647"/>
    <lineage>
        <taxon>Bacteria</taxon>
        <taxon>Pseudomonadati</taxon>
        <taxon>Pseudomonadota</taxon>
        <taxon>Betaproteobacteria</taxon>
        <taxon>Burkholderiales</taxon>
        <taxon>Burkholderiaceae</taxon>
        <taxon>Paraburkholderia</taxon>
    </lineage>
</organism>
<proteinExistence type="predicted"/>
<feature type="region of interest" description="Disordered" evidence="1">
    <location>
        <begin position="1"/>
        <end position="96"/>
    </location>
</feature>
<dbReference type="EMBL" id="FNZM01000011">
    <property type="protein sequence ID" value="SEJ95295.1"/>
    <property type="molecule type" value="Genomic_DNA"/>
</dbReference>
<evidence type="ECO:0000313" key="3">
    <source>
        <dbReference type="Proteomes" id="UP000183529"/>
    </source>
</evidence>
<protein>
    <submittedName>
        <fullName evidence="2">Uncharacterized protein</fullName>
    </submittedName>
</protein>
<feature type="compositionally biased region" description="Polar residues" evidence="1">
    <location>
        <begin position="69"/>
        <end position="80"/>
    </location>
</feature>
<evidence type="ECO:0000256" key="1">
    <source>
        <dbReference type="SAM" id="MobiDB-lite"/>
    </source>
</evidence>
<name>A0AAQ1GII2_9BURK</name>
<evidence type="ECO:0000313" key="2">
    <source>
        <dbReference type="EMBL" id="SEJ95295.1"/>
    </source>
</evidence>
<reference evidence="2 3" key="1">
    <citation type="submission" date="2016-10" db="EMBL/GenBank/DDBJ databases">
        <authorList>
            <person name="Varghese N."/>
            <person name="Submissions S."/>
        </authorList>
    </citation>
    <scope>NUCLEOTIDE SEQUENCE [LARGE SCALE GENOMIC DNA]</scope>
    <source>
        <strain evidence="2 3">LMG 22274</strain>
    </source>
</reference>
<gene>
    <name evidence="2" type="ORF">SAMN05216550_111173</name>
</gene>
<sequence>MAARHGTRKTAGYTDVHSAAPRQTRSVHQKTRMADTRKQTSQKVSRLAAQTLHDPKASAIKKRLAGSALAQSHTSKQTGATMEHEASEVLHSPKYSAETRTLAASVLAQSSKERKAK</sequence>
<dbReference type="Proteomes" id="UP000183529">
    <property type="component" value="Unassembled WGS sequence"/>
</dbReference>